<dbReference type="GO" id="GO:0005737">
    <property type="term" value="C:cytoplasm"/>
    <property type="evidence" value="ECO:0007669"/>
    <property type="project" value="TreeGrafter"/>
</dbReference>
<dbReference type="Pfam" id="PF24681">
    <property type="entry name" value="Kelch_KLHDC2_KLHL20_DRC7"/>
    <property type="match status" value="1"/>
</dbReference>
<dbReference type="InterPro" id="IPR006652">
    <property type="entry name" value="Kelch_1"/>
</dbReference>
<dbReference type="PANTHER" id="PTHR46461:SF1">
    <property type="entry name" value="KELCH DOMAIN-CONTAINING PROTEIN 3"/>
    <property type="match status" value="1"/>
</dbReference>
<dbReference type="Gene3D" id="2.120.10.80">
    <property type="entry name" value="Kelch-type beta propeller"/>
    <property type="match status" value="2"/>
</dbReference>
<keyword evidence="1" id="KW-0880">Kelch repeat</keyword>
<dbReference type="InterPro" id="IPR052637">
    <property type="entry name" value="KLHDC3-like"/>
</dbReference>
<dbReference type="Pfam" id="PF01344">
    <property type="entry name" value="Kelch_1"/>
    <property type="match status" value="1"/>
</dbReference>
<dbReference type="GO" id="GO:0003682">
    <property type="term" value="F:chromatin binding"/>
    <property type="evidence" value="ECO:0007669"/>
    <property type="project" value="InterPro"/>
</dbReference>
<accession>A0A131ZB43</accession>
<reference evidence="2" key="1">
    <citation type="journal article" date="2016" name="Ticks Tick Borne Dis.">
        <title>De novo assembly and annotation of the salivary gland transcriptome of Rhipicephalus appendiculatus male and female ticks during blood feeding.</title>
        <authorList>
            <person name="de Castro M.H."/>
            <person name="de Klerk D."/>
            <person name="Pienaar R."/>
            <person name="Latif A.A."/>
            <person name="Rees D.J."/>
            <person name="Mans B.J."/>
        </authorList>
    </citation>
    <scope>NUCLEOTIDE SEQUENCE</scope>
    <source>
        <tissue evidence="2">Salivary glands</tissue>
    </source>
</reference>
<organism evidence="2">
    <name type="scientific">Rhipicephalus appendiculatus</name>
    <name type="common">Brown ear tick</name>
    <dbReference type="NCBI Taxonomy" id="34631"/>
    <lineage>
        <taxon>Eukaryota</taxon>
        <taxon>Metazoa</taxon>
        <taxon>Ecdysozoa</taxon>
        <taxon>Arthropoda</taxon>
        <taxon>Chelicerata</taxon>
        <taxon>Arachnida</taxon>
        <taxon>Acari</taxon>
        <taxon>Parasitiformes</taxon>
        <taxon>Ixodida</taxon>
        <taxon>Ixodoidea</taxon>
        <taxon>Ixodidae</taxon>
        <taxon>Rhipicephalinae</taxon>
        <taxon>Rhipicephalus</taxon>
        <taxon>Rhipicephalus</taxon>
    </lineage>
</organism>
<name>A0A131ZB43_RHIAP</name>
<evidence type="ECO:0000313" key="2">
    <source>
        <dbReference type="EMBL" id="JAP88497.1"/>
    </source>
</evidence>
<feature type="non-terminal residue" evidence="2">
    <location>
        <position position="1"/>
    </location>
</feature>
<proteinExistence type="predicted"/>
<dbReference type="AlphaFoldDB" id="A0A131ZB43"/>
<dbReference type="FunFam" id="2.120.10.80:FF:000134">
    <property type="entry name" value="Kelch domain-containing protein, putative"/>
    <property type="match status" value="1"/>
</dbReference>
<evidence type="ECO:0000256" key="1">
    <source>
        <dbReference type="ARBA" id="ARBA00022441"/>
    </source>
</evidence>
<sequence>QYGRRQTREIEIVLGNAHRSDLLSVNACQLLPTLDFLAFIHARRSVVCHRVLNCYSSTFLFFFFPAPSRPSDVEKKENRVWEFSCLLGGYVRPPERKKNSLPCCASAMVAGPSKITSLQAFYAFGAAASQRGAGCHGRMWTVRLEGGPRRVNHAAVAINGKVYSFGGYCTGEDYNTRKPIDVHVLNTVSLRWALVQTQSHPDDVPFQRYGHTVMAYGDYAYLWGGRNDDGACNVLYRFDTNTLTWSRPKVCGHVPGARDGHSACVMGNRMYVFGGFEEQADRFSQDVHYLDLDTMLWQYVPTRGQPPQWRDFHSASAIGGRMYVWGGRGDSQGPYHSQSEVYCNRMAYLDTATSCWVHPRVEGVPPEGRRSHSAFVYNGELYIFGGYNGLLLTHFGDMHKYDPESSCWSQVKIQREGPCARRRQCCCMVGDRLFLFGGTSPTPNQVARQRMEEFDANDLTLMDHSDLHVLDFAPTLKTLCLLAVIDARMDISHLPQDIRWEISAMTTNNSISRPSQTTG</sequence>
<protein>
    <submittedName>
        <fullName evidence="2">Kelch domain-containing protein</fullName>
    </submittedName>
</protein>
<dbReference type="SUPFAM" id="SSF117281">
    <property type="entry name" value="Kelch motif"/>
    <property type="match status" value="1"/>
</dbReference>
<dbReference type="InterPro" id="IPR015915">
    <property type="entry name" value="Kelch-typ_b-propeller"/>
</dbReference>
<dbReference type="EMBL" id="GEDV01000060">
    <property type="protein sequence ID" value="JAP88497.1"/>
    <property type="molecule type" value="Transcribed_RNA"/>
</dbReference>
<feature type="non-terminal residue" evidence="2">
    <location>
        <position position="519"/>
    </location>
</feature>
<dbReference type="PANTHER" id="PTHR46461">
    <property type="entry name" value="KELCH DOMAIN-CONTAINING PROTEIN 3"/>
    <property type="match status" value="1"/>
</dbReference>